<dbReference type="PANTHER" id="PTHR21013:SF10">
    <property type="entry name" value="ATP SYNTHASE MITOCHONDRIAL F1 COMPLEX ASSEMBLY FACTOR 2"/>
    <property type="match status" value="1"/>
</dbReference>
<dbReference type="Pfam" id="PF07542">
    <property type="entry name" value="ATP12"/>
    <property type="match status" value="1"/>
</dbReference>
<proteinExistence type="inferred from homology"/>
<organism evidence="4 5">
    <name type="scientific">Inquilinus limosus</name>
    <dbReference type="NCBI Taxonomy" id="171674"/>
    <lineage>
        <taxon>Bacteria</taxon>
        <taxon>Pseudomonadati</taxon>
        <taxon>Pseudomonadota</taxon>
        <taxon>Alphaproteobacteria</taxon>
        <taxon>Rhodospirillales</taxon>
        <taxon>Rhodospirillaceae</taxon>
        <taxon>Inquilinus</taxon>
    </lineage>
</organism>
<evidence type="ECO:0000256" key="3">
    <source>
        <dbReference type="ARBA" id="ARBA00023186"/>
    </source>
</evidence>
<name>A0A211ZLC8_9PROT</name>
<evidence type="ECO:0000256" key="1">
    <source>
        <dbReference type="ARBA" id="ARBA00008231"/>
    </source>
</evidence>
<comment type="caution">
    <text evidence="4">The sequence shown here is derived from an EMBL/GenBank/DDBJ whole genome shotgun (WGS) entry which is preliminary data.</text>
</comment>
<dbReference type="InterPro" id="IPR011419">
    <property type="entry name" value="ATP12_ATP_synth-F1-assembly"/>
</dbReference>
<dbReference type="RefSeq" id="WP_088152146.1">
    <property type="nucleotide sequence ID" value="NZ_NHON01000029.1"/>
</dbReference>
<dbReference type="InterPro" id="IPR023335">
    <property type="entry name" value="ATP12_ortho_dom_sf"/>
</dbReference>
<dbReference type="Proteomes" id="UP000196655">
    <property type="component" value="Unassembled WGS sequence"/>
</dbReference>
<dbReference type="STRING" id="1122125.GCA_000423185_04771"/>
<dbReference type="SUPFAM" id="SSF160909">
    <property type="entry name" value="ATP12-like"/>
    <property type="match status" value="1"/>
</dbReference>
<dbReference type="GO" id="GO:0043461">
    <property type="term" value="P:proton-transporting ATP synthase complex assembly"/>
    <property type="evidence" value="ECO:0007669"/>
    <property type="project" value="InterPro"/>
</dbReference>
<protein>
    <submittedName>
        <fullName evidence="4">ATPase</fullName>
    </submittedName>
</protein>
<evidence type="ECO:0000256" key="2">
    <source>
        <dbReference type="ARBA" id="ARBA00022946"/>
    </source>
</evidence>
<dbReference type="OrthoDB" id="9797825at2"/>
<dbReference type="Gene3D" id="1.10.3580.10">
    <property type="entry name" value="ATP12 ATPase"/>
    <property type="match status" value="1"/>
</dbReference>
<dbReference type="InterPro" id="IPR042272">
    <property type="entry name" value="ATP12_ATP_synth-F1-assembly_N"/>
</dbReference>
<dbReference type="AlphaFoldDB" id="A0A211ZLC8"/>
<accession>A0A211ZLC8</accession>
<keyword evidence="5" id="KW-1185">Reference proteome</keyword>
<gene>
    <name evidence="4" type="ORF">BWR60_16635</name>
</gene>
<keyword evidence="3" id="KW-0143">Chaperone</keyword>
<dbReference type="PANTHER" id="PTHR21013">
    <property type="entry name" value="ATP SYNTHASE MITOCHONDRIAL F1 COMPLEX ASSEMBLY FACTOR 2/ATP12 PROTEIN, MITOCHONDRIAL PRECURSOR"/>
    <property type="match status" value="1"/>
</dbReference>
<keyword evidence="2" id="KW-0809">Transit peptide</keyword>
<reference evidence="5" key="1">
    <citation type="submission" date="2017-05" db="EMBL/GenBank/DDBJ databases">
        <authorList>
            <person name="Macchi M."/>
            <person name="Festa S."/>
            <person name="Coppotelli B.M."/>
            <person name="Morelli I.S."/>
        </authorList>
    </citation>
    <scope>NUCLEOTIDE SEQUENCE [LARGE SCALE GENOMIC DNA]</scope>
    <source>
        <strain evidence="5">I</strain>
    </source>
</reference>
<dbReference type="Gene3D" id="3.30.2180.10">
    <property type="entry name" value="ATP12-like"/>
    <property type="match status" value="1"/>
</dbReference>
<comment type="similarity">
    <text evidence="1">Belongs to the ATP12 family.</text>
</comment>
<evidence type="ECO:0000313" key="5">
    <source>
        <dbReference type="Proteomes" id="UP000196655"/>
    </source>
</evidence>
<evidence type="ECO:0000313" key="4">
    <source>
        <dbReference type="EMBL" id="OWJ66050.1"/>
    </source>
</evidence>
<sequence length="231" mass="24277">MKRFYKTVDVVPAGSGFGVTLDGKPIRSPAKADFTLPSRALAEAVAAEWDAQADEVVPSAMPLMQLAATAIDKVAPNREVIIDTIAPYGGTDLLCYRAEAPAALAERQAAAWQPLLDWAMTAHDAPLAATSGIVHQAQPESSLKALRAAAAAQDDWRLTALHQATALTGSLVLGLALLAGRIDADEAFELAELDASFQIERWGEDAEAAARRAALRVELQAASRLVALAAG</sequence>
<dbReference type="EMBL" id="NHON01000029">
    <property type="protein sequence ID" value="OWJ66050.1"/>
    <property type="molecule type" value="Genomic_DNA"/>
</dbReference>